<dbReference type="PRINTS" id="PR00146">
    <property type="entry name" value="DHPICSNTHASE"/>
</dbReference>
<dbReference type="GO" id="GO:0009089">
    <property type="term" value="P:lysine biosynthetic process via diaminopimelate"/>
    <property type="evidence" value="ECO:0007669"/>
    <property type="project" value="UniProtKB-UniRule"/>
</dbReference>
<dbReference type="CDD" id="cd00950">
    <property type="entry name" value="DHDPS"/>
    <property type="match status" value="1"/>
</dbReference>
<comment type="pathway">
    <text evidence="2 12">Amino-acid biosynthesis; L-lysine biosynthesis via DAP pathway; (S)-tetrahydrodipicolinate from L-aspartate: step 3/4.</text>
</comment>
<comment type="similarity">
    <text evidence="3 12 13">Belongs to the DapA family.</text>
</comment>
<dbReference type="PROSITE" id="PS00665">
    <property type="entry name" value="DHDPS_1"/>
    <property type="match status" value="1"/>
</dbReference>
<evidence type="ECO:0000256" key="11">
    <source>
        <dbReference type="ARBA" id="ARBA00047836"/>
    </source>
</evidence>
<reference evidence="17" key="1">
    <citation type="submission" date="2018-09" db="EMBL/GenBank/DDBJ databases">
        <title>Draft Genome Sequence of Mediterraneibacter sp. KCTC 15684.</title>
        <authorList>
            <person name="Kim J.S."/>
            <person name="Han K.I."/>
            <person name="Suh M.K."/>
            <person name="Lee K.C."/>
            <person name="Eom M.K."/>
            <person name="Lee J.H."/>
            <person name="Park S.H."/>
            <person name="Kang S.W."/>
            <person name="Park J.E."/>
            <person name="Oh B.S."/>
            <person name="Yu S.Y."/>
            <person name="Choi S.H."/>
            <person name="Lee D.H."/>
            <person name="Yoon H."/>
            <person name="Kim B."/>
            <person name="Yang S.J."/>
            <person name="Lee J.S."/>
        </authorList>
    </citation>
    <scope>NUCLEOTIDE SEQUENCE [LARGE SCALE GENOMIC DNA]</scope>
    <source>
        <strain evidence="17">KCTC 15684</strain>
    </source>
</reference>
<comment type="subunit">
    <text evidence="12">Homotetramer; dimer of dimers.</text>
</comment>
<keyword evidence="8 12" id="KW-0457">Lysine biosynthesis</keyword>
<feature type="site" description="Part of a proton relay during catalysis" evidence="12">
    <location>
        <position position="46"/>
    </location>
</feature>
<proteinExistence type="inferred from homology"/>
<gene>
    <name evidence="16" type="primary">dapA2</name>
    <name evidence="12" type="synonym">dapA</name>
    <name evidence="16" type="ORF">KGMB01110_05660</name>
</gene>
<dbReference type="InterPro" id="IPR005263">
    <property type="entry name" value="DapA"/>
</dbReference>
<keyword evidence="10 12" id="KW-0704">Schiff base</keyword>
<evidence type="ECO:0000256" key="2">
    <source>
        <dbReference type="ARBA" id="ARBA00005120"/>
    </source>
</evidence>
<dbReference type="InterPro" id="IPR020624">
    <property type="entry name" value="Schiff_base-form_aldolases_CS"/>
</dbReference>
<dbReference type="NCBIfam" id="TIGR00674">
    <property type="entry name" value="dapA"/>
    <property type="match status" value="1"/>
</dbReference>
<evidence type="ECO:0000313" key="16">
    <source>
        <dbReference type="EMBL" id="GCA66130.1"/>
    </source>
</evidence>
<comment type="caution">
    <text evidence="16">The sequence shown here is derived from an EMBL/GenBank/DDBJ whole genome shotgun (WGS) entry which is preliminary data.</text>
</comment>
<dbReference type="InterPro" id="IPR002220">
    <property type="entry name" value="DapA-like"/>
</dbReference>
<keyword evidence="9 12" id="KW-0456">Lyase</keyword>
<dbReference type="PANTHER" id="PTHR12128:SF66">
    <property type="entry name" value="4-HYDROXY-2-OXOGLUTARATE ALDOLASE, MITOCHONDRIAL"/>
    <property type="match status" value="1"/>
</dbReference>
<dbReference type="PANTHER" id="PTHR12128">
    <property type="entry name" value="DIHYDRODIPICOLINATE SYNTHASE"/>
    <property type="match status" value="1"/>
</dbReference>
<dbReference type="SMART" id="SM01130">
    <property type="entry name" value="DHDPS"/>
    <property type="match status" value="1"/>
</dbReference>
<protein>
    <recommendedName>
        <fullName evidence="4 12">4-hydroxy-tetrahydrodipicolinate synthase</fullName>
        <shortName evidence="12">HTPA synthase</shortName>
        <ecNumber evidence="4 12">4.3.3.7</ecNumber>
    </recommendedName>
</protein>
<dbReference type="GO" id="GO:0008840">
    <property type="term" value="F:4-hydroxy-tetrahydrodipicolinate synthase activity"/>
    <property type="evidence" value="ECO:0007669"/>
    <property type="project" value="UniProtKB-UniRule"/>
</dbReference>
<comment type="caution">
    <text evidence="12">Was originally thought to be a dihydrodipicolinate synthase (DHDPS), catalyzing the condensation of (S)-aspartate-beta-semialdehyde [(S)-ASA] and pyruvate to dihydrodipicolinate (DHDP). However, it was shown in E.coli that the product of the enzymatic reaction is not dihydrodipicolinate but in fact (4S)-4-hydroxy-2,3,4,5-tetrahydro-(2S)-dipicolinic acid (HTPA), and that the consecutive dehydration reaction leading to DHDP is not spontaneous but catalyzed by DapB.</text>
</comment>
<evidence type="ECO:0000256" key="6">
    <source>
        <dbReference type="ARBA" id="ARBA00022605"/>
    </source>
</evidence>
<dbReference type="GO" id="GO:0019877">
    <property type="term" value="P:diaminopimelate biosynthetic process"/>
    <property type="evidence" value="ECO:0007669"/>
    <property type="project" value="UniProtKB-UniRule"/>
</dbReference>
<evidence type="ECO:0000256" key="12">
    <source>
        <dbReference type="HAMAP-Rule" id="MF_00418"/>
    </source>
</evidence>
<dbReference type="EMBL" id="BHGK01000001">
    <property type="protein sequence ID" value="GCA66130.1"/>
    <property type="molecule type" value="Genomic_DNA"/>
</dbReference>
<organism evidence="16 17">
    <name type="scientific">Mediterraneibacter butyricigenes</name>
    <dbReference type="NCBI Taxonomy" id="2316025"/>
    <lineage>
        <taxon>Bacteria</taxon>
        <taxon>Bacillati</taxon>
        <taxon>Bacillota</taxon>
        <taxon>Clostridia</taxon>
        <taxon>Lachnospirales</taxon>
        <taxon>Lachnospiraceae</taxon>
        <taxon>Mediterraneibacter</taxon>
    </lineage>
</organism>
<dbReference type="HAMAP" id="MF_00418">
    <property type="entry name" value="DapA"/>
    <property type="match status" value="1"/>
</dbReference>
<keyword evidence="7 12" id="KW-0220">Diaminopimelate biosynthesis</keyword>
<evidence type="ECO:0000256" key="10">
    <source>
        <dbReference type="ARBA" id="ARBA00023270"/>
    </source>
</evidence>
<sequence>MSIFEGAGVAIVTPFQADGSVNYDKLDELIDFHCNGGTDAIIICGTTGESSTLTEEEHMDCIKFTVERTKGRIPVIAGTGSNCTRTAIDLSKEAVEDGVDGLLLVTPYYNKTTQNGLIAHYKAVAAEAKAPIILYSVASRTGVNIEPATVATLVKEVDNIVGVKEASGNISQISKIMQLTDGNIDLYSGNDDQIVPILSVGGKGVISVLSNVAPQEAHDIVAKFQAGDVKGSRDLQLKALPLVEQLFCEVNPIPVKKALNLMGMEVGGLRMPLSELSAEHTESLKKAMVDFGIKLT</sequence>
<keyword evidence="6 12" id="KW-0028">Amino-acid biosynthesis</keyword>
<evidence type="ECO:0000256" key="14">
    <source>
        <dbReference type="PIRSR" id="PIRSR001365-1"/>
    </source>
</evidence>
<feature type="binding site" evidence="12 15">
    <location>
        <position position="206"/>
    </location>
    <ligand>
        <name>pyruvate</name>
        <dbReference type="ChEBI" id="CHEBI:15361"/>
    </ligand>
</feature>
<name>A0A391NZU5_9FIRM</name>
<dbReference type="Gene3D" id="3.20.20.70">
    <property type="entry name" value="Aldolase class I"/>
    <property type="match status" value="1"/>
</dbReference>
<evidence type="ECO:0000256" key="15">
    <source>
        <dbReference type="PIRSR" id="PIRSR001365-2"/>
    </source>
</evidence>
<evidence type="ECO:0000256" key="8">
    <source>
        <dbReference type="ARBA" id="ARBA00023154"/>
    </source>
</evidence>
<evidence type="ECO:0000256" key="9">
    <source>
        <dbReference type="ARBA" id="ARBA00023239"/>
    </source>
</evidence>
<keyword evidence="5 12" id="KW-0963">Cytoplasm</keyword>
<dbReference type="SUPFAM" id="SSF51569">
    <property type="entry name" value="Aldolase"/>
    <property type="match status" value="1"/>
</dbReference>
<feature type="binding site" evidence="12 15">
    <location>
        <position position="47"/>
    </location>
    <ligand>
        <name>pyruvate</name>
        <dbReference type="ChEBI" id="CHEBI:15361"/>
    </ligand>
</feature>
<dbReference type="UniPathway" id="UPA00034">
    <property type="reaction ID" value="UER00017"/>
</dbReference>
<evidence type="ECO:0000256" key="4">
    <source>
        <dbReference type="ARBA" id="ARBA00012086"/>
    </source>
</evidence>
<dbReference type="Pfam" id="PF00701">
    <property type="entry name" value="DHDPS"/>
    <property type="match status" value="1"/>
</dbReference>
<dbReference type="InterPro" id="IPR013785">
    <property type="entry name" value="Aldolase_TIM"/>
</dbReference>
<keyword evidence="17" id="KW-1185">Reference proteome</keyword>
<feature type="active site" description="Schiff-base intermediate with substrate" evidence="12 14">
    <location>
        <position position="164"/>
    </location>
</feature>
<comment type="subcellular location">
    <subcellularLocation>
        <location evidence="12">Cytoplasm</location>
    </subcellularLocation>
</comment>
<dbReference type="EC" id="4.3.3.7" evidence="4 12"/>
<evidence type="ECO:0000256" key="3">
    <source>
        <dbReference type="ARBA" id="ARBA00007592"/>
    </source>
</evidence>
<evidence type="ECO:0000256" key="1">
    <source>
        <dbReference type="ARBA" id="ARBA00003294"/>
    </source>
</evidence>
<dbReference type="RefSeq" id="WP_119297496.1">
    <property type="nucleotide sequence ID" value="NZ_BHGK01000001.1"/>
</dbReference>
<dbReference type="Proteomes" id="UP000265643">
    <property type="component" value="Unassembled WGS sequence"/>
</dbReference>
<evidence type="ECO:0000256" key="7">
    <source>
        <dbReference type="ARBA" id="ARBA00022915"/>
    </source>
</evidence>
<evidence type="ECO:0000256" key="13">
    <source>
        <dbReference type="PIRNR" id="PIRNR001365"/>
    </source>
</evidence>
<evidence type="ECO:0000313" key="17">
    <source>
        <dbReference type="Proteomes" id="UP000265643"/>
    </source>
</evidence>
<comment type="catalytic activity">
    <reaction evidence="11 12">
        <text>L-aspartate 4-semialdehyde + pyruvate = (2S,4S)-4-hydroxy-2,3,4,5-tetrahydrodipicolinate + H2O + H(+)</text>
        <dbReference type="Rhea" id="RHEA:34171"/>
        <dbReference type="ChEBI" id="CHEBI:15361"/>
        <dbReference type="ChEBI" id="CHEBI:15377"/>
        <dbReference type="ChEBI" id="CHEBI:15378"/>
        <dbReference type="ChEBI" id="CHEBI:67139"/>
        <dbReference type="ChEBI" id="CHEBI:537519"/>
        <dbReference type="EC" id="4.3.3.7"/>
    </reaction>
</comment>
<comment type="function">
    <text evidence="1 12">Catalyzes the condensation of (S)-aspartate-beta-semialdehyde [(S)-ASA] and pyruvate to 4-hydroxy-tetrahydrodipicolinate (HTPA).</text>
</comment>
<dbReference type="PIRSF" id="PIRSF001365">
    <property type="entry name" value="DHDPS"/>
    <property type="match status" value="1"/>
</dbReference>
<evidence type="ECO:0000256" key="5">
    <source>
        <dbReference type="ARBA" id="ARBA00022490"/>
    </source>
</evidence>
<feature type="site" description="Part of a proton relay during catalysis" evidence="12">
    <location>
        <position position="109"/>
    </location>
</feature>
<dbReference type="AlphaFoldDB" id="A0A391NZU5"/>
<accession>A0A391NZU5</accession>
<dbReference type="GO" id="GO:0005829">
    <property type="term" value="C:cytosol"/>
    <property type="evidence" value="ECO:0007669"/>
    <property type="project" value="TreeGrafter"/>
</dbReference>
<feature type="active site" description="Proton donor/acceptor" evidence="12 14">
    <location>
        <position position="135"/>
    </location>
</feature>